<evidence type="ECO:0000256" key="5">
    <source>
        <dbReference type="ARBA" id="ARBA00023163"/>
    </source>
</evidence>
<evidence type="ECO:0000256" key="3">
    <source>
        <dbReference type="ARBA" id="ARBA00022884"/>
    </source>
</evidence>
<evidence type="ECO:0000256" key="4">
    <source>
        <dbReference type="ARBA" id="ARBA00023015"/>
    </source>
</evidence>
<keyword evidence="9" id="KW-1185">Reference proteome</keyword>
<keyword evidence="4 6" id="KW-0805">Transcription regulation</keyword>
<dbReference type="Proteomes" id="UP000055136">
    <property type="component" value="Chromosome"/>
</dbReference>
<dbReference type="FunFam" id="1.10.940.10:FF:000001">
    <property type="entry name" value="Transcription antitermination factor NusB"/>
    <property type="match status" value="1"/>
</dbReference>
<keyword evidence="3 6" id="KW-0694">RNA-binding</keyword>
<name>A0A0S2T9N3_9GAMM</name>
<evidence type="ECO:0000256" key="1">
    <source>
        <dbReference type="ARBA" id="ARBA00005952"/>
    </source>
</evidence>
<feature type="domain" description="NusB/RsmB/TIM44" evidence="7">
    <location>
        <begin position="8"/>
        <end position="130"/>
    </location>
</feature>
<comment type="function">
    <text evidence="6">Involved in transcription antitermination. Required for transcription of ribosomal RNA (rRNA) genes. Binds specifically to the boxA antiterminator sequence of the ribosomal RNA (rrn) operons.</text>
</comment>
<evidence type="ECO:0000313" key="9">
    <source>
        <dbReference type="Proteomes" id="UP000055136"/>
    </source>
</evidence>
<sequence length="143" mass="16671">MSHARTMARRCAVQALYQWQITAHDVEDIYQQFMLERNMTKVDVAMFKELLSGVTRELEKLDASIQPYLDRDISEVDPVERAVLRLGTYELMYKPDVPYRVVINEALEAVKTFGAEQGHRYVNGVLDKVAQQLRQPEVQRRRS</sequence>
<dbReference type="GO" id="GO:0003723">
    <property type="term" value="F:RNA binding"/>
    <property type="evidence" value="ECO:0007669"/>
    <property type="project" value="UniProtKB-UniRule"/>
</dbReference>
<dbReference type="EMBL" id="CP013099">
    <property type="protein sequence ID" value="ALP51865.1"/>
    <property type="molecule type" value="Genomic_DNA"/>
</dbReference>
<dbReference type="Pfam" id="PF01029">
    <property type="entry name" value="NusB"/>
    <property type="match status" value="1"/>
</dbReference>
<dbReference type="Gene3D" id="1.10.940.10">
    <property type="entry name" value="NusB-like"/>
    <property type="match status" value="1"/>
</dbReference>
<reference evidence="8" key="1">
    <citation type="submission" date="2015-10" db="EMBL/GenBank/DDBJ databases">
        <title>Description of Candidatus Tenderia electrophaga gen. nov, sp. nov., an Uncultivated Electroautotroph from a Biocathode Enrichment.</title>
        <authorList>
            <person name="Eddie B.J."/>
            <person name="Malanoski A.P."/>
            <person name="Wang Z."/>
            <person name="Hall R.J."/>
            <person name="Oh S.D."/>
            <person name="Heiner C."/>
            <person name="Lin B."/>
            <person name="Strycharz-Glaven S.M."/>
        </authorList>
    </citation>
    <scope>NUCLEOTIDE SEQUENCE [LARGE SCALE GENOMIC DNA]</scope>
    <source>
        <strain evidence="8">NRL1</strain>
    </source>
</reference>
<evidence type="ECO:0000259" key="7">
    <source>
        <dbReference type="Pfam" id="PF01029"/>
    </source>
</evidence>
<keyword evidence="2 6" id="KW-0889">Transcription antitermination</keyword>
<evidence type="ECO:0000256" key="6">
    <source>
        <dbReference type="HAMAP-Rule" id="MF_00073"/>
    </source>
</evidence>
<dbReference type="NCBIfam" id="TIGR01951">
    <property type="entry name" value="nusB"/>
    <property type="match status" value="1"/>
</dbReference>
<dbReference type="PANTHER" id="PTHR11078:SF3">
    <property type="entry name" value="ANTITERMINATION NUSB DOMAIN-CONTAINING PROTEIN"/>
    <property type="match status" value="1"/>
</dbReference>
<dbReference type="GO" id="GO:0031564">
    <property type="term" value="P:transcription antitermination"/>
    <property type="evidence" value="ECO:0007669"/>
    <property type="project" value="UniProtKB-KW"/>
</dbReference>
<dbReference type="InterPro" id="IPR011605">
    <property type="entry name" value="NusB_fam"/>
</dbReference>
<dbReference type="InterPro" id="IPR006027">
    <property type="entry name" value="NusB_RsmB_TIM44"/>
</dbReference>
<dbReference type="AlphaFoldDB" id="A0A0S2T9N3"/>
<dbReference type="CDD" id="cd00619">
    <property type="entry name" value="Terminator_NusB"/>
    <property type="match status" value="1"/>
</dbReference>
<dbReference type="InterPro" id="IPR035926">
    <property type="entry name" value="NusB-like_sf"/>
</dbReference>
<dbReference type="PANTHER" id="PTHR11078">
    <property type="entry name" value="N UTILIZATION SUBSTANCE PROTEIN B-RELATED"/>
    <property type="match status" value="1"/>
</dbReference>
<accession>A0A0S2T9N3</accession>
<evidence type="ECO:0000256" key="2">
    <source>
        <dbReference type="ARBA" id="ARBA00022814"/>
    </source>
</evidence>
<dbReference type="SUPFAM" id="SSF48013">
    <property type="entry name" value="NusB-like"/>
    <property type="match status" value="1"/>
</dbReference>
<organism evidence="8 9">
    <name type="scientific">Candidatus Tenderia electrophaga</name>
    <dbReference type="NCBI Taxonomy" id="1748243"/>
    <lineage>
        <taxon>Bacteria</taxon>
        <taxon>Pseudomonadati</taxon>
        <taxon>Pseudomonadota</taxon>
        <taxon>Gammaproteobacteria</taxon>
        <taxon>Candidatus Tenderiales</taxon>
        <taxon>Candidatus Tenderiaceae</taxon>
        <taxon>Candidatus Tenderia</taxon>
    </lineage>
</organism>
<dbReference type="KEGG" id="tee:Tel_01205"/>
<comment type="similarity">
    <text evidence="1 6">Belongs to the NusB family.</text>
</comment>
<dbReference type="HAMAP" id="MF_00073">
    <property type="entry name" value="NusB"/>
    <property type="match status" value="1"/>
</dbReference>
<dbReference type="GO" id="GO:0005829">
    <property type="term" value="C:cytosol"/>
    <property type="evidence" value="ECO:0007669"/>
    <property type="project" value="TreeGrafter"/>
</dbReference>
<evidence type="ECO:0000313" key="8">
    <source>
        <dbReference type="EMBL" id="ALP51865.1"/>
    </source>
</evidence>
<gene>
    <name evidence="6" type="primary">nusB</name>
    <name evidence="8" type="ORF">Tel_01205</name>
</gene>
<protein>
    <recommendedName>
        <fullName evidence="6">Transcription antitermination protein NusB</fullName>
    </recommendedName>
    <alternativeName>
        <fullName evidence="6">Antitermination factor NusB</fullName>
    </alternativeName>
</protein>
<dbReference type="GO" id="GO:0006353">
    <property type="term" value="P:DNA-templated transcription termination"/>
    <property type="evidence" value="ECO:0007669"/>
    <property type="project" value="UniProtKB-UniRule"/>
</dbReference>
<dbReference type="STRING" id="1748243.Tel_01205"/>
<proteinExistence type="inferred from homology"/>
<keyword evidence="5 6" id="KW-0804">Transcription</keyword>